<keyword evidence="2" id="KW-1185">Reference proteome</keyword>
<evidence type="ECO:0000313" key="2">
    <source>
        <dbReference type="Proteomes" id="UP000829398"/>
    </source>
</evidence>
<dbReference type="Proteomes" id="UP000829398">
    <property type="component" value="Chromosome 6"/>
</dbReference>
<gene>
    <name evidence="1" type="ORF">KPL71_018724</name>
</gene>
<organism evidence="1 2">
    <name type="scientific">Citrus sinensis</name>
    <name type="common">Sweet orange</name>
    <name type="synonym">Citrus aurantium var. sinensis</name>
    <dbReference type="NCBI Taxonomy" id="2711"/>
    <lineage>
        <taxon>Eukaryota</taxon>
        <taxon>Viridiplantae</taxon>
        <taxon>Streptophyta</taxon>
        <taxon>Embryophyta</taxon>
        <taxon>Tracheophyta</taxon>
        <taxon>Spermatophyta</taxon>
        <taxon>Magnoliopsida</taxon>
        <taxon>eudicotyledons</taxon>
        <taxon>Gunneridae</taxon>
        <taxon>Pentapetalae</taxon>
        <taxon>rosids</taxon>
        <taxon>malvids</taxon>
        <taxon>Sapindales</taxon>
        <taxon>Rutaceae</taxon>
        <taxon>Aurantioideae</taxon>
        <taxon>Citrus</taxon>
    </lineage>
</organism>
<protein>
    <submittedName>
        <fullName evidence="1">DUF862 domain-containing protein</fullName>
    </submittedName>
</protein>
<evidence type="ECO:0000313" key="1">
    <source>
        <dbReference type="EMBL" id="KAH9738249.1"/>
    </source>
</evidence>
<name>A0ACB8JZF7_CITSI</name>
<sequence>MERERNGSITFASLKEHKERLVDEEQENLEPQPECCIYRVPKAIRKANEEVYTWECINFDRPLHHGKKELAYMERQKIRYRREFSKRITPETWQEFVTFIQNHEQRIRNCYEETSKLEKLEFITMILYDALFIIELFLRHFEFLMDSSNAAPYNAPLRLDIWLDLVLLENQLPYFVLEELYMIAFPSNINCLSFLYLSCFNDKHIFLGHVDVQFKHFTDLKRYLTTKRFSRPQNGRSTLDIPCAVKLQESGVRFKLVERILSQYNI</sequence>
<accession>A0ACB8JZF7</accession>
<reference evidence="2" key="1">
    <citation type="journal article" date="2023" name="Hortic. Res.">
        <title>A chromosome-level phased genome enabling allele-level studies in sweet orange: a case study on citrus Huanglongbing tolerance.</title>
        <authorList>
            <person name="Wu B."/>
            <person name="Yu Q."/>
            <person name="Deng Z."/>
            <person name="Duan Y."/>
            <person name="Luo F."/>
            <person name="Gmitter F. Jr."/>
        </authorList>
    </citation>
    <scope>NUCLEOTIDE SEQUENCE [LARGE SCALE GENOMIC DNA]</scope>
    <source>
        <strain evidence="2">cv. Valencia</strain>
    </source>
</reference>
<dbReference type="EMBL" id="CM039175">
    <property type="protein sequence ID" value="KAH9738249.1"/>
    <property type="molecule type" value="Genomic_DNA"/>
</dbReference>
<proteinExistence type="predicted"/>
<comment type="caution">
    <text evidence="1">The sequence shown here is derived from an EMBL/GenBank/DDBJ whole genome shotgun (WGS) entry which is preliminary data.</text>
</comment>